<dbReference type="OrthoDB" id="6781329at2759"/>
<feature type="compositionally biased region" description="Polar residues" evidence="2">
    <location>
        <begin position="150"/>
        <end position="195"/>
    </location>
</feature>
<sequence length="377" mass="43447">MSKCWICKATESDIQIWNCDRCNEKICQTCSQLTASEIRCMELKKNRKLNFLCCNCEKKNSDKPDINLQSLLNAFKDDIIKEVTNNIIKEYEKTMEQQVQKIEELTKEIKNIKLTTNHNSQIQESVIGNMNNKNKVENTTENRQINSYASVSGRESNQQNEYKQIPNISVTKTNASNSLKSKQRTQGHLQNKYLQSPNSIGNSNGNITPSRNTTNNLMADQAEQMTNIININNDEGDNFKLVTKRNRKRKMGSGMGEGAFQGKNESLRKIWLFLTRVPETVKESDIKAFIHKKTKEVHQTSIEDIEVTKLHTITTKNNNQSFMIGVNPCLQEDVYQSNFWPRKIAYERFDFRRGQRFLNSQKSDLEASQPGSFLDGY</sequence>
<dbReference type="EMBL" id="OV651816">
    <property type="protein sequence ID" value="CAH1109274.1"/>
    <property type="molecule type" value="Genomic_DNA"/>
</dbReference>
<feature type="compositionally biased region" description="Low complexity" evidence="2">
    <location>
        <begin position="196"/>
        <end position="210"/>
    </location>
</feature>
<feature type="region of interest" description="Disordered" evidence="2">
    <location>
        <begin position="150"/>
        <end position="213"/>
    </location>
</feature>
<evidence type="ECO:0000256" key="1">
    <source>
        <dbReference type="SAM" id="Coils"/>
    </source>
</evidence>
<evidence type="ECO:0000313" key="4">
    <source>
        <dbReference type="Proteomes" id="UP001153636"/>
    </source>
</evidence>
<gene>
    <name evidence="3" type="ORF">PSYICH_LOCUS10080</name>
</gene>
<accession>A0A9P0CVZ0</accession>
<keyword evidence="4" id="KW-1185">Reference proteome</keyword>
<protein>
    <submittedName>
        <fullName evidence="3">Uncharacterized protein</fullName>
    </submittedName>
</protein>
<reference evidence="3" key="1">
    <citation type="submission" date="2022-01" db="EMBL/GenBank/DDBJ databases">
        <authorList>
            <person name="King R."/>
        </authorList>
    </citation>
    <scope>NUCLEOTIDE SEQUENCE</scope>
</reference>
<evidence type="ECO:0000313" key="3">
    <source>
        <dbReference type="EMBL" id="CAH1109274.1"/>
    </source>
</evidence>
<dbReference type="AlphaFoldDB" id="A0A9P0CVZ0"/>
<organism evidence="3 4">
    <name type="scientific">Psylliodes chrysocephalus</name>
    <dbReference type="NCBI Taxonomy" id="3402493"/>
    <lineage>
        <taxon>Eukaryota</taxon>
        <taxon>Metazoa</taxon>
        <taxon>Ecdysozoa</taxon>
        <taxon>Arthropoda</taxon>
        <taxon>Hexapoda</taxon>
        <taxon>Insecta</taxon>
        <taxon>Pterygota</taxon>
        <taxon>Neoptera</taxon>
        <taxon>Endopterygota</taxon>
        <taxon>Coleoptera</taxon>
        <taxon>Polyphaga</taxon>
        <taxon>Cucujiformia</taxon>
        <taxon>Chrysomeloidea</taxon>
        <taxon>Chrysomelidae</taxon>
        <taxon>Galerucinae</taxon>
        <taxon>Alticini</taxon>
        <taxon>Psylliodes</taxon>
    </lineage>
</organism>
<proteinExistence type="predicted"/>
<feature type="coiled-coil region" evidence="1">
    <location>
        <begin position="81"/>
        <end position="115"/>
    </location>
</feature>
<keyword evidence="1" id="KW-0175">Coiled coil</keyword>
<evidence type="ECO:0000256" key="2">
    <source>
        <dbReference type="SAM" id="MobiDB-lite"/>
    </source>
</evidence>
<name>A0A9P0CVZ0_9CUCU</name>
<dbReference type="Proteomes" id="UP001153636">
    <property type="component" value="Chromosome 4"/>
</dbReference>